<proteinExistence type="predicted"/>
<keyword evidence="4 7" id="KW-0812">Transmembrane</keyword>
<evidence type="ECO:0000256" key="6">
    <source>
        <dbReference type="ARBA" id="ARBA00023136"/>
    </source>
</evidence>
<dbReference type="AlphaFoldDB" id="A0A645CDM3"/>
<feature type="transmembrane region" description="Helical" evidence="7">
    <location>
        <begin position="105"/>
        <end position="126"/>
    </location>
</feature>
<evidence type="ECO:0000256" key="4">
    <source>
        <dbReference type="ARBA" id="ARBA00022692"/>
    </source>
</evidence>
<accession>A0A645CDM3</accession>
<evidence type="ECO:0000313" key="8">
    <source>
        <dbReference type="EMBL" id="MPM75039.1"/>
    </source>
</evidence>
<keyword evidence="6 7" id="KW-0472">Membrane</keyword>
<evidence type="ECO:0000256" key="3">
    <source>
        <dbReference type="ARBA" id="ARBA00022679"/>
    </source>
</evidence>
<evidence type="ECO:0000256" key="2">
    <source>
        <dbReference type="ARBA" id="ARBA00022676"/>
    </source>
</evidence>
<gene>
    <name evidence="8" type="primary">ykoT_6</name>
    <name evidence="8" type="ORF">SDC9_122030</name>
</gene>
<feature type="transmembrane region" description="Helical" evidence="7">
    <location>
        <begin position="69"/>
        <end position="93"/>
    </location>
</feature>
<protein>
    <submittedName>
        <fullName evidence="8">Putative glycosyltransferase YkoT</fullName>
        <ecNumber evidence="8">2.4.-.-</ecNumber>
    </submittedName>
</protein>
<dbReference type="EC" id="2.4.-.-" evidence="8"/>
<organism evidence="8">
    <name type="scientific">bioreactor metagenome</name>
    <dbReference type="NCBI Taxonomy" id="1076179"/>
    <lineage>
        <taxon>unclassified sequences</taxon>
        <taxon>metagenomes</taxon>
        <taxon>ecological metagenomes</taxon>
    </lineage>
</organism>
<keyword evidence="5 7" id="KW-1133">Transmembrane helix</keyword>
<dbReference type="GO" id="GO:0005886">
    <property type="term" value="C:plasma membrane"/>
    <property type="evidence" value="ECO:0007669"/>
    <property type="project" value="TreeGrafter"/>
</dbReference>
<evidence type="ECO:0000256" key="1">
    <source>
        <dbReference type="ARBA" id="ARBA00004141"/>
    </source>
</evidence>
<dbReference type="GO" id="GO:0016757">
    <property type="term" value="F:glycosyltransferase activity"/>
    <property type="evidence" value="ECO:0007669"/>
    <property type="project" value="UniProtKB-KW"/>
</dbReference>
<dbReference type="EMBL" id="VSSQ01026365">
    <property type="protein sequence ID" value="MPM75039.1"/>
    <property type="molecule type" value="Genomic_DNA"/>
</dbReference>
<dbReference type="InterPro" id="IPR050256">
    <property type="entry name" value="Glycosyltransferase_2"/>
</dbReference>
<comment type="subcellular location">
    <subcellularLocation>
        <location evidence="1">Membrane</location>
        <topology evidence="1">Multi-pass membrane protein</topology>
    </subcellularLocation>
</comment>
<comment type="caution">
    <text evidence="8">The sequence shown here is derived from an EMBL/GenBank/DDBJ whole genome shotgun (WGS) entry which is preliminary data.</text>
</comment>
<name>A0A645CDM3_9ZZZZ</name>
<evidence type="ECO:0000256" key="7">
    <source>
        <dbReference type="SAM" id="Phobius"/>
    </source>
</evidence>
<dbReference type="PANTHER" id="PTHR48090">
    <property type="entry name" value="UNDECAPRENYL-PHOSPHATE 4-DEOXY-4-FORMAMIDO-L-ARABINOSE TRANSFERASE-RELATED"/>
    <property type="match status" value="1"/>
</dbReference>
<keyword evidence="2 8" id="KW-0328">Glycosyltransferase</keyword>
<keyword evidence="3 8" id="KW-0808">Transferase</keyword>
<reference evidence="8" key="1">
    <citation type="submission" date="2019-08" db="EMBL/GenBank/DDBJ databases">
        <authorList>
            <person name="Kucharzyk K."/>
            <person name="Murdoch R.W."/>
            <person name="Higgins S."/>
            <person name="Loffler F."/>
        </authorList>
    </citation>
    <scope>NUCLEOTIDE SEQUENCE</scope>
</reference>
<sequence>MSRRALAALSSYREVNLFLRGLVPLIGFKQSQVSYRRLPAARETKYPLGKMLFLAWDGITSFSVRPIRLITVLGFSMFSFSALMLLYYLYIYFHRQTVAGWTSLIFVSLLLGGIQLFSLGVIGEYVGKIYMETKQRPRFIEEEYHVREE</sequence>
<dbReference type="PANTHER" id="PTHR48090:SF1">
    <property type="entry name" value="PROPHAGE BACTOPRENOL GLUCOSYL TRANSFERASE HOMOLOG"/>
    <property type="match status" value="1"/>
</dbReference>
<evidence type="ECO:0000256" key="5">
    <source>
        <dbReference type="ARBA" id="ARBA00022989"/>
    </source>
</evidence>